<evidence type="ECO:0000313" key="3">
    <source>
        <dbReference type="EMBL" id="MZL35617.1"/>
    </source>
</evidence>
<proteinExistence type="predicted"/>
<dbReference type="RefSeq" id="WP_055053633.1">
    <property type="nucleotide sequence ID" value="NZ_BTHH01000012.1"/>
</dbReference>
<evidence type="ECO:0000313" key="6">
    <source>
        <dbReference type="Proteomes" id="UP000477156"/>
    </source>
</evidence>
<evidence type="ECO:0000256" key="1">
    <source>
        <dbReference type="SAM" id="Coils"/>
    </source>
</evidence>
<dbReference type="EMBL" id="WWVQ01000123">
    <property type="protein sequence ID" value="MZL35617.1"/>
    <property type="molecule type" value="Genomic_DNA"/>
</dbReference>
<name>A0A174CEK6_9FIRM</name>
<evidence type="ECO:0000313" key="7">
    <source>
        <dbReference type="Proteomes" id="UP000477285"/>
    </source>
</evidence>
<reference evidence="2 5" key="1">
    <citation type="submission" date="2015-09" db="EMBL/GenBank/DDBJ databases">
        <authorList>
            <consortium name="Pathogen Informatics"/>
        </authorList>
    </citation>
    <scope>NUCLEOTIDE SEQUENCE [LARGE SCALE GENOMIC DNA]</scope>
    <source>
        <strain evidence="2 5">2789STDY5834863</strain>
    </source>
</reference>
<dbReference type="EMBL" id="CYZN01000011">
    <property type="protein sequence ID" value="CUO11614.1"/>
    <property type="molecule type" value="Genomic_DNA"/>
</dbReference>
<gene>
    <name evidence="2" type="ORF">ERS852478_01894</name>
    <name evidence="4" type="ORF">GT712_19125</name>
    <name evidence="3" type="ORF">GT728_21250</name>
</gene>
<protein>
    <submittedName>
        <fullName evidence="2">Uncharacterized protein</fullName>
    </submittedName>
</protein>
<feature type="coiled-coil region" evidence="1">
    <location>
        <begin position="86"/>
        <end position="127"/>
    </location>
</feature>
<sequence length="145" mass="17008">MGLKRGLWRSTGIGRTIDTVKNIVDEGSISGGVKRMIKEDLTEDNPLGKMIYDSGRYDGKKEGYEEASAEYEHKLIEQADLFLKQTRVFEEERDEYEKLLDEYDKEIELLENKADKTDRENKYLQELLLKERKLIQLIPEDEDET</sequence>
<accession>A0A174CEK6</accession>
<dbReference type="EMBL" id="WWVF01000069">
    <property type="protein sequence ID" value="MZS91091.1"/>
    <property type="molecule type" value="Genomic_DNA"/>
</dbReference>
<organism evidence="2 5">
    <name type="scientific">Blautia wexlerae</name>
    <dbReference type="NCBI Taxonomy" id="418240"/>
    <lineage>
        <taxon>Bacteria</taxon>
        <taxon>Bacillati</taxon>
        <taxon>Bacillota</taxon>
        <taxon>Clostridia</taxon>
        <taxon>Lachnospirales</taxon>
        <taxon>Lachnospiraceae</taxon>
        <taxon>Blautia</taxon>
    </lineage>
</organism>
<dbReference type="AlphaFoldDB" id="A0A174CEK6"/>
<reference evidence="6 7" key="2">
    <citation type="journal article" date="2019" name="Nat. Med.">
        <title>A library of human gut bacterial isolates paired with longitudinal multiomics data enables mechanistic microbiome research.</title>
        <authorList>
            <person name="Poyet M."/>
            <person name="Groussin M."/>
            <person name="Gibbons S.M."/>
            <person name="Avila-Pacheco J."/>
            <person name="Jiang X."/>
            <person name="Kearney S.M."/>
            <person name="Perrotta A.R."/>
            <person name="Berdy B."/>
            <person name="Zhao S."/>
            <person name="Lieberman T.D."/>
            <person name="Swanson P.K."/>
            <person name="Smith M."/>
            <person name="Roesemann S."/>
            <person name="Alexander J.E."/>
            <person name="Rich S.A."/>
            <person name="Livny J."/>
            <person name="Vlamakis H."/>
            <person name="Clish C."/>
            <person name="Bullock K."/>
            <person name="Deik A."/>
            <person name="Scott J."/>
            <person name="Pierce K.A."/>
            <person name="Xavier R.J."/>
            <person name="Alm E.J."/>
        </authorList>
    </citation>
    <scope>NUCLEOTIDE SEQUENCE [LARGE SCALE GENOMIC DNA]</scope>
    <source>
        <strain evidence="3 7">BIOML-A1</strain>
        <strain evidence="4 6">BIOML-A12</strain>
    </source>
</reference>
<dbReference type="Proteomes" id="UP000477285">
    <property type="component" value="Unassembled WGS sequence"/>
</dbReference>
<dbReference type="Proteomes" id="UP000095431">
    <property type="component" value="Unassembled WGS sequence"/>
</dbReference>
<evidence type="ECO:0000313" key="2">
    <source>
        <dbReference type="EMBL" id="CUO11614.1"/>
    </source>
</evidence>
<evidence type="ECO:0000313" key="5">
    <source>
        <dbReference type="Proteomes" id="UP000095431"/>
    </source>
</evidence>
<dbReference type="Proteomes" id="UP000477156">
    <property type="component" value="Unassembled WGS sequence"/>
</dbReference>
<keyword evidence="1" id="KW-0175">Coiled coil</keyword>
<evidence type="ECO:0000313" key="4">
    <source>
        <dbReference type="EMBL" id="MZS91091.1"/>
    </source>
</evidence>